<dbReference type="InParanoid" id="A0A165DE52"/>
<evidence type="ECO:0000313" key="2">
    <source>
        <dbReference type="EMBL" id="KZT52617.1"/>
    </source>
</evidence>
<feature type="compositionally biased region" description="Polar residues" evidence="1">
    <location>
        <begin position="599"/>
        <end position="618"/>
    </location>
</feature>
<reference evidence="2 3" key="1">
    <citation type="journal article" date="2016" name="Mol. Biol. Evol.">
        <title>Comparative Genomics of Early-Diverging Mushroom-Forming Fungi Provides Insights into the Origins of Lignocellulose Decay Capabilities.</title>
        <authorList>
            <person name="Nagy L.G."/>
            <person name="Riley R."/>
            <person name="Tritt A."/>
            <person name="Adam C."/>
            <person name="Daum C."/>
            <person name="Floudas D."/>
            <person name="Sun H."/>
            <person name="Yadav J.S."/>
            <person name="Pangilinan J."/>
            <person name="Larsson K.H."/>
            <person name="Matsuura K."/>
            <person name="Barry K."/>
            <person name="Labutti K."/>
            <person name="Kuo R."/>
            <person name="Ohm R.A."/>
            <person name="Bhattacharya S.S."/>
            <person name="Shirouzu T."/>
            <person name="Yoshinaga Y."/>
            <person name="Martin F.M."/>
            <person name="Grigoriev I.V."/>
            <person name="Hibbett D.S."/>
        </authorList>
    </citation>
    <scope>NUCLEOTIDE SEQUENCE [LARGE SCALE GENOMIC DNA]</scope>
    <source>
        <strain evidence="2 3">HHB12733</strain>
    </source>
</reference>
<evidence type="ECO:0000256" key="1">
    <source>
        <dbReference type="SAM" id="MobiDB-lite"/>
    </source>
</evidence>
<proteinExistence type="predicted"/>
<dbReference type="Proteomes" id="UP000076842">
    <property type="component" value="Unassembled WGS sequence"/>
</dbReference>
<feature type="compositionally biased region" description="Polar residues" evidence="1">
    <location>
        <begin position="974"/>
        <end position="986"/>
    </location>
</feature>
<feature type="region of interest" description="Disordered" evidence="1">
    <location>
        <begin position="948"/>
        <end position="1024"/>
    </location>
</feature>
<feature type="compositionally biased region" description="Polar residues" evidence="1">
    <location>
        <begin position="663"/>
        <end position="680"/>
    </location>
</feature>
<feature type="region of interest" description="Disordered" evidence="1">
    <location>
        <begin position="594"/>
        <end position="624"/>
    </location>
</feature>
<dbReference type="EMBL" id="KV424061">
    <property type="protein sequence ID" value="KZT52617.1"/>
    <property type="molecule type" value="Genomic_DNA"/>
</dbReference>
<evidence type="ECO:0000313" key="3">
    <source>
        <dbReference type="Proteomes" id="UP000076842"/>
    </source>
</evidence>
<gene>
    <name evidence="2" type="ORF">CALCODRAFT_511964</name>
</gene>
<sequence>MSVPSGRPVRVQKKSRRQPRSFSEIQHIIVHKLPILVTHILDMLQAYKNLQLRCNKRDIASAFADIAQWSAVLNPFLRFYFFMDLAEEHPLGLCQRIHSILKALSWLQRSGAVTSIATAKLEVNLLPGFYFQDFSELSGFAATDSVPHPDDIITDDGVLNLNAISDKEPARIAITPLDRTRYVFGTMVNSLLDDMGDPPPVEPGTINAATAYMQSIRDLWTMVSQAAEVLGIDEWPGLMQSRLLQDMLYARDASWAFGLRHDDSVLVCRFAPPSFHNYVQGRESWLWLHAPQNARNKRFSKWWEDDGRLRSQYVHLHLDGEYGQDLVRSIIPNAHWTARANKDSVAMYVLHVTDIWIMFLLQHYVAYTGLFYASFREQVLDDIYPDFHRKVMIVLNEAHDLVAGDGTLRRYLPNSTCIPWPLRQRFQAAIGASEAEQLRKTEKLLEKSAVVLHKMHGRERRRLLAVHDSLVKGIASQHGTHNIAIDLERHDQPYTQSVLIRATVPTQLEDTMLPTPVGTPARIPDDDGRLNSVEPEDLAAGFTSADGRPSVSAGLQGQECTGQTNATPGKPPPHSAYGVETSRRHLEANEANGPVACTFPQSTLPDASGDPNSGSYRTGWSPPRNRARLSTIRALDIRLSEMVTETESKAELHKAHPSKHTHSNPAASSSENYHSATTAEPTRKRRRTISTDSLRDEAESTPLRTSQLEVCRKETSKELVAPKERLVTKEKAAILRKVARGPVPSRSIPTRTRHKAAKQTTRHEQEFIGDEQESNGDEQELTDDESPNLPEDILSDWSDGDSDVSGVLSDAVPRSPSYVALRKDPRRRRESYYTGSDFVSRIWLGATERTLPKYDPKDGRFRGRKTIPKYYPWWRLNHAKDVNVVGELASLRNRAPNGQKLAGEWSMTNIEGGRLIPIISVPHDVYDFESDTDDWIDEAGALVLEGDAEGSESVSTAMHSGISDTEEDPEETSGAYSSDTLITPSKKQLWRRQGRLFHLKGRPPLTKAEKSDTRRKKKRRTAFA</sequence>
<feature type="region of interest" description="Disordered" evidence="1">
    <location>
        <begin position="541"/>
        <end position="578"/>
    </location>
</feature>
<protein>
    <submittedName>
        <fullName evidence="2">Uncharacterized protein</fullName>
    </submittedName>
</protein>
<name>A0A165DE52_9BASI</name>
<organism evidence="2 3">
    <name type="scientific">Calocera cornea HHB12733</name>
    <dbReference type="NCBI Taxonomy" id="1353952"/>
    <lineage>
        <taxon>Eukaryota</taxon>
        <taxon>Fungi</taxon>
        <taxon>Dikarya</taxon>
        <taxon>Basidiomycota</taxon>
        <taxon>Agaricomycotina</taxon>
        <taxon>Dacrymycetes</taxon>
        <taxon>Dacrymycetales</taxon>
        <taxon>Dacrymycetaceae</taxon>
        <taxon>Calocera</taxon>
    </lineage>
</organism>
<dbReference type="AlphaFoldDB" id="A0A165DE52"/>
<feature type="compositionally biased region" description="Polar residues" evidence="1">
    <location>
        <begin position="553"/>
        <end position="567"/>
    </location>
</feature>
<feature type="region of interest" description="Disordered" evidence="1">
    <location>
        <begin position="740"/>
        <end position="809"/>
    </location>
</feature>
<feature type="region of interest" description="Disordered" evidence="1">
    <location>
        <begin position="646"/>
        <end position="709"/>
    </location>
</feature>
<keyword evidence="3" id="KW-1185">Reference proteome</keyword>
<feature type="compositionally biased region" description="Acidic residues" evidence="1">
    <location>
        <begin position="767"/>
        <end position="786"/>
    </location>
</feature>
<accession>A0A165DE52</accession>
<feature type="compositionally biased region" description="Basic residues" evidence="1">
    <location>
        <begin position="1013"/>
        <end position="1024"/>
    </location>
</feature>
<feature type="compositionally biased region" description="Basic residues" evidence="1">
    <location>
        <begin position="988"/>
        <end position="1001"/>
    </location>
</feature>